<comment type="caution">
    <text evidence="3">The sequence shown here is derived from an EMBL/GenBank/DDBJ whole genome shotgun (WGS) entry which is preliminary data.</text>
</comment>
<gene>
    <name evidence="3" type="ORF">WJX74_004659</name>
</gene>
<protein>
    <submittedName>
        <fullName evidence="3">Uncharacterized protein</fullName>
    </submittedName>
</protein>
<organism evidence="3 4">
    <name type="scientific">Apatococcus lobatus</name>
    <dbReference type="NCBI Taxonomy" id="904363"/>
    <lineage>
        <taxon>Eukaryota</taxon>
        <taxon>Viridiplantae</taxon>
        <taxon>Chlorophyta</taxon>
        <taxon>core chlorophytes</taxon>
        <taxon>Trebouxiophyceae</taxon>
        <taxon>Chlorellales</taxon>
        <taxon>Chlorellaceae</taxon>
        <taxon>Apatococcus</taxon>
    </lineage>
</organism>
<keyword evidence="2" id="KW-0812">Transmembrane</keyword>
<keyword evidence="2" id="KW-1133">Transmembrane helix</keyword>
<sequence length="196" mass="20733">MKMPFGPIGAAIFPLVFLALASWVVALAGVASLQHLTTGDKHAWQFDWWIVLLNLVAFCLVAAYTLMGPHRSNIGVVALLAVVTTLNMIRCDVFNTIRLELDSSSTPASSSGSAATGRRLLANSTTQRVDTLFAGYLLMSVFSVLQMLVLGHYQSTSQSEYSSKNVNAEARGLSSSVSGVPTGAATTTHAVPATTV</sequence>
<keyword evidence="4" id="KW-1185">Reference proteome</keyword>
<evidence type="ECO:0000313" key="4">
    <source>
        <dbReference type="Proteomes" id="UP001438707"/>
    </source>
</evidence>
<keyword evidence="2" id="KW-0472">Membrane</keyword>
<reference evidence="3 4" key="1">
    <citation type="journal article" date="2024" name="Nat. Commun.">
        <title>Phylogenomics reveals the evolutionary origins of lichenization in chlorophyte algae.</title>
        <authorList>
            <person name="Puginier C."/>
            <person name="Libourel C."/>
            <person name="Otte J."/>
            <person name="Skaloud P."/>
            <person name="Haon M."/>
            <person name="Grisel S."/>
            <person name="Petersen M."/>
            <person name="Berrin J.G."/>
            <person name="Delaux P.M."/>
            <person name="Dal Grande F."/>
            <person name="Keller J."/>
        </authorList>
    </citation>
    <scope>NUCLEOTIDE SEQUENCE [LARGE SCALE GENOMIC DNA]</scope>
    <source>
        <strain evidence="3 4">SAG 2145</strain>
    </source>
</reference>
<evidence type="ECO:0000256" key="1">
    <source>
        <dbReference type="SAM" id="MobiDB-lite"/>
    </source>
</evidence>
<feature type="transmembrane region" description="Helical" evidence="2">
    <location>
        <begin position="74"/>
        <end position="97"/>
    </location>
</feature>
<evidence type="ECO:0000313" key="3">
    <source>
        <dbReference type="EMBL" id="KAK9837768.1"/>
    </source>
</evidence>
<accession>A0AAW1RWK8</accession>
<feature type="region of interest" description="Disordered" evidence="1">
    <location>
        <begin position="174"/>
        <end position="196"/>
    </location>
</feature>
<feature type="transmembrane region" description="Helical" evidence="2">
    <location>
        <begin position="133"/>
        <end position="153"/>
    </location>
</feature>
<dbReference type="AlphaFoldDB" id="A0AAW1RWK8"/>
<feature type="compositionally biased region" description="Low complexity" evidence="1">
    <location>
        <begin position="179"/>
        <end position="196"/>
    </location>
</feature>
<proteinExistence type="predicted"/>
<dbReference type="Proteomes" id="UP001438707">
    <property type="component" value="Unassembled WGS sequence"/>
</dbReference>
<evidence type="ECO:0000256" key="2">
    <source>
        <dbReference type="SAM" id="Phobius"/>
    </source>
</evidence>
<name>A0AAW1RWK8_9CHLO</name>
<dbReference type="EMBL" id="JALJOS010000006">
    <property type="protein sequence ID" value="KAK9837768.1"/>
    <property type="molecule type" value="Genomic_DNA"/>
</dbReference>
<feature type="transmembrane region" description="Helical" evidence="2">
    <location>
        <begin position="48"/>
        <end position="67"/>
    </location>
</feature>